<evidence type="ECO:0000313" key="1">
    <source>
        <dbReference type="EMBL" id="SDI93347.1"/>
    </source>
</evidence>
<accession>A0A7Z7BDY2</accession>
<proteinExistence type="predicted"/>
<dbReference type="EMBL" id="FNDI01000027">
    <property type="protein sequence ID" value="SDI93347.1"/>
    <property type="molecule type" value="Genomic_DNA"/>
</dbReference>
<name>A0A7Z7BDY2_9BURK</name>
<dbReference type="Proteomes" id="UP000198900">
    <property type="component" value="Unassembled WGS sequence"/>
</dbReference>
<protein>
    <submittedName>
        <fullName evidence="1">Uncharacterized protein</fullName>
    </submittedName>
</protein>
<reference evidence="1" key="1">
    <citation type="submission" date="2016-10" db="EMBL/GenBank/DDBJ databases">
        <authorList>
            <person name="Varghese N."/>
            <person name="Submissions S."/>
        </authorList>
    </citation>
    <scope>NUCLEOTIDE SEQUENCE [LARGE SCALE GENOMIC DNA]</scope>
    <source>
        <strain evidence="1">YR281</strain>
    </source>
</reference>
<comment type="caution">
    <text evidence="1">The sequence shown here is derived from an EMBL/GenBank/DDBJ whole genome shotgun (WGS) entry which is preliminary data.</text>
</comment>
<dbReference type="AlphaFoldDB" id="A0A7Z7BDY2"/>
<keyword evidence="2" id="KW-1185">Reference proteome</keyword>
<dbReference type="RefSeq" id="WP_167306602.1">
    <property type="nucleotide sequence ID" value="NZ_FNDI01000027.1"/>
</dbReference>
<gene>
    <name evidence="1" type="ORF">SAMN04487926_127103</name>
</gene>
<evidence type="ECO:0000313" key="2">
    <source>
        <dbReference type="Proteomes" id="UP000198900"/>
    </source>
</evidence>
<sequence>MKASSGFAEVRNLIGSDHFPAKQVRAFAAASDLVGTQHVMTTVVDSVRVWLDYAKKSFVVDLQFSASAGGIYELLMETHGVFYETASVTSSEFWRMGRRHRNKCSAHFARADTVREMASKQIRFAARRYHPRIKA</sequence>
<organism evidence="1 2">
    <name type="scientific">Paraburkholderia steynii</name>
    <dbReference type="NCBI Taxonomy" id="1245441"/>
    <lineage>
        <taxon>Bacteria</taxon>
        <taxon>Pseudomonadati</taxon>
        <taxon>Pseudomonadota</taxon>
        <taxon>Betaproteobacteria</taxon>
        <taxon>Burkholderiales</taxon>
        <taxon>Burkholderiaceae</taxon>
        <taxon>Paraburkholderia</taxon>
    </lineage>
</organism>